<dbReference type="AlphaFoldDB" id="A0A062V9D6"/>
<keyword evidence="2" id="KW-1185">Reference proteome</keyword>
<comment type="caution">
    <text evidence="1">The sequence shown here is derived from an EMBL/GenBank/DDBJ whole genome shotgun (WGS) entry which is preliminary data.</text>
</comment>
<dbReference type="PATRIC" id="fig|1280954.3.peg.1657"/>
<reference evidence="1 2" key="1">
    <citation type="journal article" date="2014" name="Antonie Van Leeuwenhoek">
        <title>Hyphomonas beringensis sp. nov. and Hyphomonas chukchiensis sp. nov., isolated from surface seawater of the Bering Sea and Chukchi Sea.</title>
        <authorList>
            <person name="Li C."/>
            <person name="Lai Q."/>
            <person name="Li G."/>
            <person name="Dong C."/>
            <person name="Wang J."/>
            <person name="Liao Y."/>
            <person name="Shao Z."/>
        </authorList>
    </citation>
    <scope>NUCLEOTIDE SEQUENCE [LARGE SCALE GENOMIC DNA]</scope>
    <source>
        <strain evidence="1 2">PS728</strain>
    </source>
</reference>
<proteinExistence type="predicted"/>
<protein>
    <submittedName>
        <fullName evidence="1">Uncharacterized protein</fullName>
    </submittedName>
</protein>
<accession>A0A062V9D6</accession>
<evidence type="ECO:0000313" key="1">
    <source>
        <dbReference type="EMBL" id="KCZ98860.1"/>
    </source>
</evidence>
<dbReference type="EMBL" id="ARYM01000008">
    <property type="protein sequence ID" value="KCZ98860.1"/>
    <property type="molecule type" value="Genomic_DNA"/>
</dbReference>
<dbReference type="eggNOG" id="ENOG5032U4S">
    <property type="taxonomic scope" value="Bacteria"/>
</dbReference>
<name>A0A062V9D6_9PROT</name>
<evidence type="ECO:0000313" key="2">
    <source>
        <dbReference type="Proteomes" id="UP000027100"/>
    </source>
</evidence>
<gene>
    <name evidence="1" type="ORF">HPO_08169</name>
</gene>
<dbReference type="Proteomes" id="UP000027100">
    <property type="component" value="Unassembled WGS sequence"/>
</dbReference>
<sequence length="172" mass="18989">MMRLDFEAFDQDLEGGWRILGSTPGCEAETADLIHKFRTMKVDGQRLSLMHHEMQLRGAAGQYGAAADLARDVLGFALSPEMQAYHEAELAFFARDYDGLLAARSRLAALPAPEGFKKGVEHFLANYPDQPPPVWPVNLDVVEGLIACFEKPYSEAYSFACRPDPQAETAAP</sequence>
<organism evidence="1 2">
    <name type="scientific">Hyphomonas polymorpha PS728</name>
    <dbReference type="NCBI Taxonomy" id="1280954"/>
    <lineage>
        <taxon>Bacteria</taxon>
        <taxon>Pseudomonadati</taxon>
        <taxon>Pseudomonadota</taxon>
        <taxon>Alphaproteobacteria</taxon>
        <taxon>Hyphomonadales</taxon>
        <taxon>Hyphomonadaceae</taxon>
        <taxon>Hyphomonas</taxon>
    </lineage>
</organism>